<dbReference type="Proteomes" id="UP000037755">
    <property type="component" value="Unassembled WGS sequence"/>
</dbReference>
<evidence type="ECO:0000313" key="2">
    <source>
        <dbReference type="Proteomes" id="UP000037755"/>
    </source>
</evidence>
<dbReference type="EMBL" id="LIYD01000005">
    <property type="protein sequence ID" value="KOS05040.1"/>
    <property type="molecule type" value="Genomic_DNA"/>
</dbReference>
<name>A0A0M9VH03_9FLAO</name>
<accession>A0A0M9VH03</accession>
<dbReference type="PATRIC" id="fig|1202724.3.peg.526"/>
<dbReference type="AlphaFoldDB" id="A0A0M9VH03"/>
<sequence>MGKILSREGYFKFITMTLYEFLGLTDLQQYQAVWHQGNHIDTLVHKDAIYLLYAMGNFYVEIMYSKDSHDILGKNQFKYGEHLEKYLPKLDLL</sequence>
<evidence type="ECO:0000313" key="1">
    <source>
        <dbReference type="EMBL" id="KOS05040.1"/>
    </source>
</evidence>
<comment type="caution">
    <text evidence="1">The sequence shown here is derived from an EMBL/GenBank/DDBJ whole genome shotgun (WGS) entry which is preliminary data.</text>
</comment>
<reference evidence="1 2" key="1">
    <citation type="submission" date="2015-08" db="EMBL/GenBank/DDBJ databases">
        <title>Whole genome sequence of Flavobacterium akiainvivens IK-1T, from decaying Wikstroemia oahuensis, an endemic Hawaiian shrub.</title>
        <authorList>
            <person name="Wan X."/>
            <person name="Hou S."/>
            <person name="Saito J."/>
            <person name="Donachie S."/>
        </authorList>
    </citation>
    <scope>NUCLEOTIDE SEQUENCE [LARGE SCALE GENOMIC DNA]</scope>
    <source>
        <strain evidence="1 2">IK-1</strain>
    </source>
</reference>
<gene>
    <name evidence="1" type="ORF">AM493_02565</name>
</gene>
<keyword evidence="2" id="KW-1185">Reference proteome</keyword>
<proteinExistence type="predicted"/>
<organism evidence="1 2">
    <name type="scientific">Flavobacterium akiainvivens</name>
    <dbReference type="NCBI Taxonomy" id="1202724"/>
    <lineage>
        <taxon>Bacteria</taxon>
        <taxon>Pseudomonadati</taxon>
        <taxon>Bacteroidota</taxon>
        <taxon>Flavobacteriia</taxon>
        <taxon>Flavobacteriales</taxon>
        <taxon>Flavobacteriaceae</taxon>
        <taxon>Flavobacterium</taxon>
    </lineage>
</organism>
<protein>
    <submittedName>
        <fullName evidence="1">Uncharacterized protein</fullName>
    </submittedName>
</protein>